<evidence type="ECO:0000256" key="1">
    <source>
        <dbReference type="SAM" id="Phobius"/>
    </source>
</evidence>
<feature type="transmembrane region" description="Helical" evidence="1">
    <location>
        <begin position="57"/>
        <end position="78"/>
    </location>
</feature>
<protein>
    <submittedName>
        <fullName evidence="2">Uncharacterized protein</fullName>
    </submittedName>
</protein>
<evidence type="ECO:0000313" key="2">
    <source>
        <dbReference type="EMBL" id="CCG20010.1"/>
    </source>
</evidence>
<gene>
    <name evidence="2" type="ORF">KUM_1229</name>
</gene>
<keyword evidence="1" id="KW-1133">Transmembrane helix</keyword>
<keyword evidence="1" id="KW-0812">Transmembrane</keyword>
<reference evidence="2" key="1">
    <citation type="journal article" date="2012" name="Vet. Microbiol.">
        <title>Comparative genomic analyses of the Taylorellae.</title>
        <authorList>
            <person name="Hauser H."/>
            <person name="Richter D.C."/>
            <person name="van Tonder A."/>
            <person name="Clark L."/>
            <person name="Preston A."/>
        </authorList>
    </citation>
    <scope>NUCLEOTIDE SEQUENCE</scope>
    <source>
        <strain evidence="2">14/45</strain>
    </source>
</reference>
<dbReference type="BioCyc" id="TASI1091495:G13GE-1222-MONOMER"/>
<accession>I7JND8</accession>
<dbReference type="KEGG" id="tat:KUM_1229"/>
<feature type="transmembrane region" description="Helical" evidence="1">
    <location>
        <begin position="20"/>
        <end position="37"/>
    </location>
</feature>
<dbReference type="EMBL" id="HE681424">
    <property type="protein sequence ID" value="CCG20010.1"/>
    <property type="molecule type" value="Genomic_DNA"/>
</dbReference>
<keyword evidence="1" id="KW-0472">Membrane</keyword>
<sequence length="159" mass="19122">MDYIIQSLYACWYYLVLTKWWFVLIVTVLFFCISIYLENKKKGKNKKKKKWILLDSFFFTVLFGIFSYGPIGLLGNIFQSPNIFILNKLGHEVDVEVVDSWESNTLINYRYVNCFKLRYKTLDNQLIEVDRCQPWYFEGYKIVYLPHYPKVMSISNKDK</sequence>
<dbReference type="HOGENOM" id="CLU_1659870_0_0_4"/>
<organism evidence="2">
    <name type="scientific">Taylorella asinigenitalis 14/45</name>
    <dbReference type="NCBI Taxonomy" id="1091495"/>
    <lineage>
        <taxon>Bacteria</taxon>
        <taxon>Pseudomonadati</taxon>
        <taxon>Pseudomonadota</taxon>
        <taxon>Betaproteobacteria</taxon>
        <taxon>Burkholderiales</taxon>
        <taxon>Alcaligenaceae</taxon>
        <taxon>Taylorella</taxon>
    </lineage>
</organism>
<dbReference type="AlphaFoldDB" id="I7JND8"/>
<proteinExistence type="predicted"/>
<name>I7JND8_9BURK</name>